<keyword evidence="3 9" id="KW-0813">Transport</keyword>
<dbReference type="Pfam" id="PF00577">
    <property type="entry name" value="Usher"/>
    <property type="match status" value="1"/>
</dbReference>
<evidence type="ECO:0000313" key="15">
    <source>
        <dbReference type="Proteomes" id="UP000194857"/>
    </source>
</evidence>
<dbReference type="Proteomes" id="UP000194857">
    <property type="component" value="Unassembled WGS sequence"/>
</dbReference>
<dbReference type="Gene3D" id="3.10.20.410">
    <property type="match status" value="1"/>
</dbReference>
<feature type="region of interest" description="Disordered" evidence="10">
    <location>
        <begin position="574"/>
        <end position="600"/>
    </location>
</feature>
<evidence type="ECO:0000256" key="7">
    <source>
        <dbReference type="ARBA" id="ARBA00023136"/>
    </source>
</evidence>
<name>A0A0D6HTF5_PSEAI</name>
<keyword evidence="4" id="KW-1134">Transmembrane beta strand</keyword>
<comment type="caution">
    <text evidence="14">The sequence shown here is derived from an EMBL/GenBank/DDBJ whole genome shotgun (WGS) entry which is preliminary data.</text>
</comment>
<dbReference type="Gene3D" id="2.60.40.2610">
    <property type="entry name" value="Outer membrane usher protein FimD, plug domain"/>
    <property type="match status" value="1"/>
</dbReference>
<dbReference type="PANTHER" id="PTHR30451">
    <property type="entry name" value="OUTER MEMBRANE USHER PROTEIN"/>
    <property type="match status" value="1"/>
</dbReference>
<evidence type="ECO:0000256" key="6">
    <source>
        <dbReference type="ARBA" id="ARBA00022729"/>
    </source>
</evidence>
<dbReference type="InterPro" id="IPR042186">
    <property type="entry name" value="FimD_plug_dom"/>
</dbReference>
<feature type="signal peptide" evidence="11">
    <location>
        <begin position="1"/>
        <end position="30"/>
    </location>
</feature>
<evidence type="ECO:0000256" key="4">
    <source>
        <dbReference type="ARBA" id="ARBA00022452"/>
    </source>
</evidence>
<dbReference type="InterPro" id="IPR000015">
    <property type="entry name" value="Fimb_usher"/>
</dbReference>
<evidence type="ECO:0000256" key="10">
    <source>
        <dbReference type="SAM" id="MobiDB-lite"/>
    </source>
</evidence>
<feature type="compositionally biased region" description="Polar residues" evidence="10">
    <location>
        <begin position="580"/>
        <end position="599"/>
    </location>
</feature>
<dbReference type="AlphaFoldDB" id="A0A0D6HTF5"/>
<dbReference type="GO" id="GO:0015473">
    <property type="term" value="F:fimbrial usher porin activity"/>
    <property type="evidence" value="ECO:0007669"/>
    <property type="project" value="InterPro"/>
</dbReference>
<dbReference type="InterPro" id="IPR025949">
    <property type="entry name" value="PapC-like_C"/>
</dbReference>
<dbReference type="InterPro" id="IPR037224">
    <property type="entry name" value="PapC_N_sf"/>
</dbReference>
<dbReference type="FunFam" id="2.60.40.2610:FF:000001">
    <property type="entry name" value="Outer membrane fimbrial usher protein"/>
    <property type="match status" value="1"/>
</dbReference>
<evidence type="ECO:0000256" key="5">
    <source>
        <dbReference type="ARBA" id="ARBA00022692"/>
    </source>
</evidence>
<reference evidence="14 15" key="1">
    <citation type="submission" date="2017-05" db="EMBL/GenBank/DDBJ databases">
        <authorList>
            <person name="Song R."/>
            <person name="Chenine A.L."/>
            <person name="Ruprecht R.M."/>
        </authorList>
    </citation>
    <scope>NUCLEOTIDE SEQUENCE [LARGE SCALE GENOMIC DNA]</scope>
    <source>
        <strain evidence="14 15">S567_C10_BS</strain>
    </source>
</reference>
<evidence type="ECO:0000259" key="13">
    <source>
        <dbReference type="Pfam" id="PF13954"/>
    </source>
</evidence>
<organism evidence="14 15">
    <name type="scientific">Pseudomonas aeruginosa</name>
    <dbReference type="NCBI Taxonomy" id="287"/>
    <lineage>
        <taxon>Bacteria</taxon>
        <taxon>Pseudomonadati</taxon>
        <taxon>Pseudomonadota</taxon>
        <taxon>Gammaproteobacteria</taxon>
        <taxon>Pseudomonadales</taxon>
        <taxon>Pseudomonadaceae</taxon>
        <taxon>Pseudomonas</taxon>
    </lineage>
</organism>
<evidence type="ECO:0000256" key="3">
    <source>
        <dbReference type="ARBA" id="ARBA00022448"/>
    </source>
</evidence>
<feature type="chain" id="PRO_5015035846" evidence="11">
    <location>
        <begin position="31"/>
        <end position="872"/>
    </location>
</feature>
<accession>A0A0D6HTF5</accession>
<dbReference type="PROSITE" id="PS01151">
    <property type="entry name" value="FIMBRIAL_USHER"/>
    <property type="match status" value="1"/>
</dbReference>
<feature type="domain" description="PapC-like C-terminal" evidence="12">
    <location>
        <begin position="780"/>
        <end position="843"/>
    </location>
</feature>
<keyword evidence="6 11" id="KW-0732">Signal</keyword>
<dbReference type="FunFam" id="2.60.40.3110:FF:000001">
    <property type="entry name" value="Putative fimbrial outer membrane usher"/>
    <property type="match status" value="1"/>
</dbReference>
<dbReference type="GO" id="GO:0009279">
    <property type="term" value="C:cell outer membrane"/>
    <property type="evidence" value="ECO:0007669"/>
    <property type="project" value="UniProtKB-SubCell"/>
</dbReference>
<dbReference type="InterPro" id="IPR025885">
    <property type="entry name" value="PapC_N"/>
</dbReference>
<dbReference type="Gene3D" id="2.60.40.2070">
    <property type="match status" value="1"/>
</dbReference>
<evidence type="ECO:0000256" key="2">
    <source>
        <dbReference type="ARBA" id="ARBA00008064"/>
    </source>
</evidence>
<protein>
    <submittedName>
        <fullName evidence="14">Fimbrial protein</fullName>
    </submittedName>
</protein>
<gene>
    <name evidence="14" type="ORF">CAZ10_24950</name>
</gene>
<evidence type="ECO:0000256" key="11">
    <source>
        <dbReference type="SAM" id="SignalP"/>
    </source>
</evidence>
<evidence type="ECO:0000259" key="12">
    <source>
        <dbReference type="Pfam" id="PF13953"/>
    </source>
</evidence>
<keyword evidence="7 9" id="KW-0472">Membrane</keyword>
<evidence type="ECO:0000256" key="8">
    <source>
        <dbReference type="ARBA" id="ARBA00023237"/>
    </source>
</evidence>
<sequence>MTYRHERRCRTGTALMAGGMALAASAFGHAQPGYEFDDRLLLGSSLGGGDLSRFNQDGRIDPGRYHVDVYLNERFASRSEVSFRANPASGAVEPCLDEDFLRQRLGAKPGDDPRKSGDGRHCAFLDARLPGSRFSLDVARLRLDLSVPQALLDLKPRGYVSPEEWDAGDSMGFVNYDTNLYRSEYRGGESGRSDYAYVGLNSGINLGLWRLRHQSNYTYSRYNGQARRKWNSIRTYAQRALPAWRSELTAGESYTAGNLLGSIGYRGLSLATDDRMLPESLRRYAPQVRGTAATAARVVISQNGRKIREVNVAPGPFVIDDLYDSAYAGDLDVQVFEADGSVSSFSVPFASVPESMRPGLSRYSFTLGQARQYGDGDDLFADFTYQRGMSNALTANLGLRVADDYLAMLGGGVLATRFGAFGLNSTYSSARVEDGARKQGWRIGLDYSRTFQPTGTTLTLAGYRYSTEGYRELGDVLGSRDALRHGDTWDSGSYKQRNQFNLLVSQALGGYGNLYLSGSSSDFYDGKSRDTQLQFGYSNTWGQLSYNLAWSRQTTTYYQEQGDQDPGVELLRRDRRSGQRNDTLTLSVSMPLGSSSRAPTLSAMATRRSGDSRGGSLQTGLNGTLGDERTWSYALSANRDSEVADTTWNGTLQKQAALATVNAGYAQGDRYRQYSGGIRGALVAHRDGLTLGPSVGDTFALVEAKGASGAAIRGGQGARIDGNGYALAPSLSPYRYNPISLDPVGIDPDAELLETERKVAPYAGASVRVTFRTLTGHPLLIQARREDGSVLPLGAVVVDDGGAAIGMVGQGGQVYARAENQRGRLLVQWGTARKERCELPYDLAGVSRDQALIRLRGTCRAATTDSNLENAR</sequence>
<keyword evidence="9" id="KW-1029">Fimbrium biogenesis</keyword>
<proteinExistence type="inferred from homology"/>
<dbReference type="EMBL" id="NFFZ01000015">
    <property type="protein sequence ID" value="OTI57923.1"/>
    <property type="molecule type" value="Genomic_DNA"/>
</dbReference>
<dbReference type="GO" id="GO:0009297">
    <property type="term" value="P:pilus assembly"/>
    <property type="evidence" value="ECO:0007669"/>
    <property type="project" value="InterPro"/>
</dbReference>
<dbReference type="InterPro" id="IPR043142">
    <property type="entry name" value="PapC-like_C_sf"/>
</dbReference>
<dbReference type="Pfam" id="PF13953">
    <property type="entry name" value="PapC_C"/>
    <property type="match status" value="1"/>
</dbReference>
<dbReference type="Gene3D" id="2.60.40.3110">
    <property type="match status" value="1"/>
</dbReference>
<feature type="domain" description="PapC N-terminal" evidence="13">
    <location>
        <begin position="35"/>
        <end position="179"/>
    </location>
</feature>
<comment type="similarity">
    <text evidence="2 9">Belongs to the fimbrial export usher family.</text>
</comment>
<evidence type="ECO:0000313" key="14">
    <source>
        <dbReference type="EMBL" id="OTI57923.1"/>
    </source>
</evidence>
<dbReference type="InterPro" id="IPR018030">
    <property type="entry name" value="Fimbrial_membr_usher_CS"/>
</dbReference>
<dbReference type="SUPFAM" id="SSF141729">
    <property type="entry name" value="FimD N-terminal domain-like"/>
    <property type="match status" value="1"/>
</dbReference>
<dbReference type="Pfam" id="PF13954">
    <property type="entry name" value="PapC_N"/>
    <property type="match status" value="1"/>
</dbReference>
<evidence type="ECO:0000256" key="9">
    <source>
        <dbReference type="RuleBase" id="RU003884"/>
    </source>
</evidence>
<keyword evidence="8 9" id="KW-0998">Cell outer membrane</keyword>
<evidence type="ECO:0000256" key="1">
    <source>
        <dbReference type="ARBA" id="ARBA00004571"/>
    </source>
</evidence>
<keyword evidence="5 9" id="KW-0812">Transmembrane</keyword>
<dbReference type="RefSeq" id="WP_003120282.1">
    <property type="nucleotide sequence ID" value="NZ_AP040361.1"/>
</dbReference>
<dbReference type="PANTHER" id="PTHR30451:SF20">
    <property type="entry name" value="FIMBRIAE USHER"/>
    <property type="match status" value="1"/>
</dbReference>
<comment type="subcellular location">
    <subcellularLocation>
        <location evidence="1 9">Cell outer membrane</location>
        <topology evidence="1 9">Multi-pass membrane protein</topology>
    </subcellularLocation>
</comment>